<sequence>MSESSMKHTPDVERFKRKISNFGVGRESAVRQKILGLASNSQDDATAQFSKRAKLGLMTELPVRLLCLAVDAVFAELRDQRRYCQCCSIDFHELLGTSLQKALRIEVSFSGTFASYDKVPQRYAIREARSACCFGSSFMSVKHMRADGLASLHFVMTDVAVTMSD</sequence>
<name>A0A3N4IF22_ASCIM</name>
<proteinExistence type="predicted"/>
<keyword evidence="2" id="KW-1185">Reference proteome</keyword>
<protein>
    <submittedName>
        <fullName evidence="1">Uncharacterized protein</fullName>
    </submittedName>
</protein>
<dbReference type="EMBL" id="ML119661">
    <property type="protein sequence ID" value="RPA84047.1"/>
    <property type="molecule type" value="Genomic_DNA"/>
</dbReference>
<evidence type="ECO:0000313" key="1">
    <source>
        <dbReference type="EMBL" id="RPA84047.1"/>
    </source>
</evidence>
<dbReference type="AlphaFoldDB" id="A0A3N4IF22"/>
<evidence type="ECO:0000313" key="2">
    <source>
        <dbReference type="Proteomes" id="UP000275078"/>
    </source>
</evidence>
<organism evidence="1 2">
    <name type="scientific">Ascobolus immersus RN42</name>
    <dbReference type="NCBI Taxonomy" id="1160509"/>
    <lineage>
        <taxon>Eukaryota</taxon>
        <taxon>Fungi</taxon>
        <taxon>Dikarya</taxon>
        <taxon>Ascomycota</taxon>
        <taxon>Pezizomycotina</taxon>
        <taxon>Pezizomycetes</taxon>
        <taxon>Pezizales</taxon>
        <taxon>Ascobolaceae</taxon>
        <taxon>Ascobolus</taxon>
    </lineage>
</organism>
<reference evidence="1 2" key="1">
    <citation type="journal article" date="2018" name="Nat. Ecol. Evol.">
        <title>Pezizomycetes genomes reveal the molecular basis of ectomycorrhizal truffle lifestyle.</title>
        <authorList>
            <person name="Murat C."/>
            <person name="Payen T."/>
            <person name="Noel B."/>
            <person name="Kuo A."/>
            <person name="Morin E."/>
            <person name="Chen J."/>
            <person name="Kohler A."/>
            <person name="Krizsan K."/>
            <person name="Balestrini R."/>
            <person name="Da Silva C."/>
            <person name="Montanini B."/>
            <person name="Hainaut M."/>
            <person name="Levati E."/>
            <person name="Barry K.W."/>
            <person name="Belfiori B."/>
            <person name="Cichocki N."/>
            <person name="Clum A."/>
            <person name="Dockter R.B."/>
            <person name="Fauchery L."/>
            <person name="Guy J."/>
            <person name="Iotti M."/>
            <person name="Le Tacon F."/>
            <person name="Lindquist E.A."/>
            <person name="Lipzen A."/>
            <person name="Malagnac F."/>
            <person name="Mello A."/>
            <person name="Molinier V."/>
            <person name="Miyauchi S."/>
            <person name="Poulain J."/>
            <person name="Riccioni C."/>
            <person name="Rubini A."/>
            <person name="Sitrit Y."/>
            <person name="Splivallo R."/>
            <person name="Traeger S."/>
            <person name="Wang M."/>
            <person name="Zifcakova L."/>
            <person name="Wipf D."/>
            <person name="Zambonelli A."/>
            <person name="Paolocci F."/>
            <person name="Nowrousian M."/>
            <person name="Ottonello S."/>
            <person name="Baldrian P."/>
            <person name="Spatafora J.W."/>
            <person name="Henrissat B."/>
            <person name="Nagy L.G."/>
            <person name="Aury J.M."/>
            <person name="Wincker P."/>
            <person name="Grigoriev I.V."/>
            <person name="Bonfante P."/>
            <person name="Martin F.M."/>
        </authorList>
    </citation>
    <scope>NUCLEOTIDE SEQUENCE [LARGE SCALE GENOMIC DNA]</scope>
    <source>
        <strain evidence="1 2">RN42</strain>
    </source>
</reference>
<accession>A0A3N4IF22</accession>
<gene>
    <name evidence="1" type="ORF">BJ508DRAFT_304213</name>
</gene>
<dbReference type="Proteomes" id="UP000275078">
    <property type="component" value="Unassembled WGS sequence"/>
</dbReference>